<dbReference type="InterPro" id="IPR007701">
    <property type="entry name" value="Interferon-rel_develop_reg_N"/>
</dbReference>
<dbReference type="InterPro" id="IPR011989">
    <property type="entry name" value="ARM-like"/>
</dbReference>
<feature type="domain" description="Interferon-related developmental regulator C-terminal" evidence="3">
    <location>
        <begin position="351"/>
        <end position="404"/>
    </location>
</feature>
<feature type="region of interest" description="Disordered" evidence="2">
    <location>
        <begin position="1"/>
        <end position="42"/>
    </location>
</feature>
<dbReference type="PANTHER" id="PTHR12354:SF1">
    <property type="entry name" value="INTERFERON-RELATED DEVELOPMENTAL REGULATOR 1"/>
    <property type="match status" value="1"/>
</dbReference>
<evidence type="ECO:0000256" key="1">
    <source>
        <dbReference type="ARBA" id="ARBA00008828"/>
    </source>
</evidence>
<evidence type="ECO:0008006" key="6">
    <source>
        <dbReference type="Google" id="ProtNLM"/>
    </source>
</evidence>
<feature type="region of interest" description="Disordered" evidence="2">
    <location>
        <begin position="239"/>
        <end position="259"/>
    </location>
</feature>
<evidence type="ECO:0000313" key="5">
    <source>
        <dbReference type="EMBL" id="SPC75775.1"/>
    </source>
</evidence>
<comment type="similarity">
    <text evidence="1">Belongs to the IFRD family.</text>
</comment>
<dbReference type="PANTHER" id="PTHR12354">
    <property type="entry name" value="INTERFERON-RELATED DEVELOPMENTAL REGULATOR"/>
    <property type="match status" value="1"/>
</dbReference>
<organism evidence="5">
    <name type="scientific">Fagus sylvatica</name>
    <name type="common">Beechnut</name>
    <dbReference type="NCBI Taxonomy" id="28930"/>
    <lineage>
        <taxon>Eukaryota</taxon>
        <taxon>Viridiplantae</taxon>
        <taxon>Streptophyta</taxon>
        <taxon>Embryophyta</taxon>
        <taxon>Tracheophyta</taxon>
        <taxon>Spermatophyta</taxon>
        <taxon>Magnoliopsida</taxon>
        <taxon>eudicotyledons</taxon>
        <taxon>Gunneridae</taxon>
        <taxon>Pentapetalae</taxon>
        <taxon>rosids</taxon>
        <taxon>fabids</taxon>
        <taxon>Fagales</taxon>
        <taxon>Fagaceae</taxon>
        <taxon>Fagus</taxon>
    </lineage>
</organism>
<feature type="domain" description="Interferon-related developmental regulator N-terminal" evidence="4">
    <location>
        <begin position="60"/>
        <end position="306"/>
    </location>
</feature>
<dbReference type="Pfam" id="PF05004">
    <property type="entry name" value="IFRD"/>
    <property type="match status" value="1"/>
</dbReference>
<evidence type="ECO:0000259" key="4">
    <source>
        <dbReference type="Pfam" id="PF05004"/>
    </source>
</evidence>
<proteinExistence type="inferred from homology"/>
<dbReference type="InterPro" id="IPR039777">
    <property type="entry name" value="IFRD"/>
</dbReference>
<dbReference type="InterPro" id="IPR016024">
    <property type="entry name" value="ARM-type_fold"/>
</dbReference>
<name>A0A2N9ELW6_FAGSY</name>
<protein>
    <recommendedName>
        <fullName evidence="6">Interferon-related developmental regulator N-terminal domain-containing protein</fullName>
    </recommendedName>
</protein>
<gene>
    <name evidence="5" type="ORF">FSB_LOCUS3657</name>
</gene>
<dbReference type="EMBL" id="OIVN01000180">
    <property type="protein sequence ID" value="SPC75775.1"/>
    <property type="molecule type" value="Genomic_DNA"/>
</dbReference>
<dbReference type="SUPFAM" id="SSF48371">
    <property type="entry name" value="ARM repeat"/>
    <property type="match status" value="1"/>
</dbReference>
<evidence type="ECO:0000256" key="2">
    <source>
        <dbReference type="SAM" id="MobiDB-lite"/>
    </source>
</evidence>
<feature type="compositionally biased region" description="Low complexity" evidence="2">
    <location>
        <begin position="23"/>
        <end position="38"/>
    </location>
</feature>
<sequence>MGKNKSQRKNTAILVDSDDDNSSESSTSTMRSDRMSVSGTEEVQLNKDSLLDQALDALYEKRCTTLLHQFLNCVKRGSSREISLASHAIGLLALTVGYGDKAHEILEDSITPLSQALKSGSESTKIASLLDCLAVITFVGGNDTEETERSMQMMWQVVHPKLNSKVVATKPSAAVITAMVSAWSFLLTTMDGLKLNPKHWQESISYLSSLLDKDDRSVRIAAGEALALIFEVGSVEKFSGEVKGSSDGSTQEGSKPREGFSHIQGLKGKIINQVRNLSAEAGGKGSAKKDLNSQRNLFRDILEFFEDGYSPENSIKIGGESLQTSSWSQQIQLNFLKRFLGGGFIKHMQENEFLHDVFEFKPKKKNLLDDEYRISSAEKRMFKSPNSVVNKARTQLLNKQRMLSEGRNVGHYGVNVGDDEF</sequence>
<dbReference type="InterPro" id="IPR006921">
    <property type="entry name" value="Interferon-rel_develop_reg_C"/>
</dbReference>
<accession>A0A2N9ELW6</accession>
<reference evidence="5" key="1">
    <citation type="submission" date="2018-02" db="EMBL/GenBank/DDBJ databases">
        <authorList>
            <person name="Cohen D.B."/>
            <person name="Kent A.D."/>
        </authorList>
    </citation>
    <scope>NUCLEOTIDE SEQUENCE</scope>
</reference>
<dbReference type="Gene3D" id="1.25.10.10">
    <property type="entry name" value="Leucine-rich Repeat Variant"/>
    <property type="match status" value="1"/>
</dbReference>
<dbReference type="Pfam" id="PF04836">
    <property type="entry name" value="IFRD_C"/>
    <property type="match status" value="1"/>
</dbReference>
<evidence type="ECO:0000259" key="3">
    <source>
        <dbReference type="Pfam" id="PF04836"/>
    </source>
</evidence>
<dbReference type="AlphaFoldDB" id="A0A2N9ELW6"/>